<dbReference type="GO" id="GO:0006935">
    <property type="term" value="P:chemotaxis"/>
    <property type="evidence" value="ECO:0007669"/>
    <property type="project" value="UniProtKB-KW"/>
</dbReference>
<proteinExistence type="predicted"/>
<dbReference type="FunFam" id="2.40.50.180:FF:000002">
    <property type="entry name" value="Chemotaxis protein CheW"/>
    <property type="match status" value="1"/>
</dbReference>
<dbReference type="InterPro" id="IPR039315">
    <property type="entry name" value="CheW"/>
</dbReference>
<dbReference type="GO" id="GO:0007165">
    <property type="term" value="P:signal transduction"/>
    <property type="evidence" value="ECO:0007669"/>
    <property type="project" value="InterPro"/>
</dbReference>
<dbReference type="CDD" id="cd00732">
    <property type="entry name" value="CheW"/>
    <property type="match status" value="1"/>
</dbReference>
<dbReference type="KEGG" id="glo:Glov_2888"/>
<evidence type="ECO:0000313" key="7">
    <source>
        <dbReference type="Proteomes" id="UP000002420"/>
    </source>
</evidence>
<feature type="domain" description="CheW-like" evidence="5">
    <location>
        <begin position="18"/>
        <end position="160"/>
    </location>
</feature>
<evidence type="ECO:0000256" key="2">
    <source>
        <dbReference type="ARBA" id="ARBA00021483"/>
    </source>
</evidence>
<keyword evidence="7" id="KW-1185">Reference proteome</keyword>
<evidence type="ECO:0000313" key="6">
    <source>
        <dbReference type="EMBL" id="ACD96596.1"/>
    </source>
</evidence>
<evidence type="ECO:0000259" key="5">
    <source>
        <dbReference type="PROSITE" id="PS50851"/>
    </source>
</evidence>
<dbReference type="PROSITE" id="PS50851">
    <property type="entry name" value="CHEW"/>
    <property type="match status" value="1"/>
</dbReference>
<dbReference type="Pfam" id="PF01584">
    <property type="entry name" value="CheW"/>
    <property type="match status" value="1"/>
</dbReference>
<comment type="subcellular location">
    <subcellularLocation>
        <location evidence="1">Cytoplasm</location>
    </subcellularLocation>
</comment>
<accession>B3E823</accession>
<dbReference type="Proteomes" id="UP000002420">
    <property type="component" value="Chromosome"/>
</dbReference>
<evidence type="ECO:0000256" key="4">
    <source>
        <dbReference type="ARBA" id="ARBA00022500"/>
    </source>
</evidence>
<gene>
    <name evidence="6" type="ordered locus">Glov_2888</name>
</gene>
<reference evidence="6 7" key="1">
    <citation type="submission" date="2008-05" db="EMBL/GenBank/DDBJ databases">
        <title>Complete sequence of chromosome of Geobacter lovleyi SZ.</title>
        <authorList>
            <consortium name="US DOE Joint Genome Institute"/>
            <person name="Lucas S."/>
            <person name="Copeland A."/>
            <person name="Lapidus A."/>
            <person name="Glavina del Rio T."/>
            <person name="Dalin E."/>
            <person name="Tice H."/>
            <person name="Bruce D."/>
            <person name="Goodwin L."/>
            <person name="Pitluck S."/>
            <person name="Chertkov O."/>
            <person name="Meincke L."/>
            <person name="Brettin T."/>
            <person name="Detter J.C."/>
            <person name="Han C."/>
            <person name="Tapia R."/>
            <person name="Kuske C.R."/>
            <person name="Schmutz J."/>
            <person name="Larimer F."/>
            <person name="Land M."/>
            <person name="Hauser L."/>
            <person name="Kyrpides N."/>
            <person name="Mikhailova N."/>
            <person name="Sung Y."/>
            <person name="Fletcher K.E."/>
            <person name="Ritalahti K.M."/>
            <person name="Loeffler F.E."/>
            <person name="Richardson P."/>
        </authorList>
    </citation>
    <scope>NUCLEOTIDE SEQUENCE [LARGE SCALE GENOMIC DNA]</scope>
    <source>
        <strain evidence="7">ATCC BAA-1151 / DSM 17278 / SZ</strain>
    </source>
</reference>
<evidence type="ECO:0000256" key="3">
    <source>
        <dbReference type="ARBA" id="ARBA00022490"/>
    </source>
</evidence>
<dbReference type="Gene3D" id="2.40.50.180">
    <property type="entry name" value="CheA-289, Domain 4"/>
    <property type="match status" value="1"/>
</dbReference>
<dbReference type="OrthoDB" id="9790406at2"/>
<dbReference type="GO" id="GO:0005829">
    <property type="term" value="C:cytosol"/>
    <property type="evidence" value="ECO:0007669"/>
    <property type="project" value="TreeGrafter"/>
</dbReference>
<dbReference type="eggNOG" id="COG0835">
    <property type="taxonomic scope" value="Bacteria"/>
</dbReference>
<dbReference type="AlphaFoldDB" id="B3E823"/>
<dbReference type="InterPro" id="IPR002545">
    <property type="entry name" value="CheW-lke_dom"/>
</dbReference>
<keyword evidence="3" id="KW-0963">Cytoplasm</keyword>
<keyword evidence="4" id="KW-0145">Chemotaxis</keyword>
<sequence>MAIKALVKLNDVAQQDKLIQQISFMLGGEEYGVEVLKAREIIRMPIITKMPNTPHYIEGVINLRGEIVPVISLRKRFGLMEIENNSQTRIIIMEVCGTLIGFIVDSVTEVIRIRSSEIQPPPSIVISGGVELEFITGVCNHAERLLIIMDIDRIFSDDERESFGAIV</sequence>
<evidence type="ECO:0000256" key="1">
    <source>
        <dbReference type="ARBA" id="ARBA00004496"/>
    </source>
</evidence>
<dbReference type="HOGENOM" id="CLU_048995_3_1_7"/>
<dbReference type="Gene3D" id="2.30.30.40">
    <property type="entry name" value="SH3 Domains"/>
    <property type="match status" value="1"/>
</dbReference>
<dbReference type="PANTHER" id="PTHR22617:SF23">
    <property type="entry name" value="CHEMOTAXIS PROTEIN CHEW"/>
    <property type="match status" value="1"/>
</dbReference>
<dbReference type="RefSeq" id="WP_012470921.1">
    <property type="nucleotide sequence ID" value="NC_010814.1"/>
</dbReference>
<dbReference type="SMART" id="SM00260">
    <property type="entry name" value="CheW"/>
    <property type="match status" value="1"/>
</dbReference>
<dbReference type="InterPro" id="IPR036061">
    <property type="entry name" value="CheW-like_dom_sf"/>
</dbReference>
<dbReference type="PANTHER" id="PTHR22617">
    <property type="entry name" value="CHEMOTAXIS SENSOR HISTIDINE KINASE-RELATED"/>
    <property type="match status" value="1"/>
</dbReference>
<dbReference type="EMBL" id="CP001089">
    <property type="protein sequence ID" value="ACD96596.1"/>
    <property type="molecule type" value="Genomic_DNA"/>
</dbReference>
<name>B3E823_TRIL1</name>
<dbReference type="SUPFAM" id="SSF50341">
    <property type="entry name" value="CheW-like"/>
    <property type="match status" value="1"/>
</dbReference>
<protein>
    <recommendedName>
        <fullName evidence="2">Chemotaxis protein CheW</fullName>
    </recommendedName>
</protein>
<organism evidence="6 7">
    <name type="scientific">Trichlorobacter lovleyi (strain ATCC BAA-1151 / DSM 17278 / SZ)</name>
    <name type="common">Geobacter lovleyi</name>
    <dbReference type="NCBI Taxonomy" id="398767"/>
    <lineage>
        <taxon>Bacteria</taxon>
        <taxon>Pseudomonadati</taxon>
        <taxon>Thermodesulfobacteriota</taxon>
        <taxon>Desulfuromonadia</taxon>
        <taxon>Geobacterales</taxon>
        <taxon>Geobacteraceae</taxon>
        <taxon>Trichlorobacter</taxon>
    </lineage>
</organism>
<dbReference type="STRING" id="398767.Glov_2888"/>